<gene>
    <name evidence="1" type="ORF">M3P09_01505</name>
</gene>
<evidence type="ECO:0000313" key="2">
    <source>
        <dbReference type="Proteomes" id="UP001165381"/>
    </source>
</evidence>
<protein>
    <recommendedName>
        <fullName evidence="3">Lipoprotein</fullName>
    </recommendedName>
</protein>
<reference evidence="1" key="1">
    <citation type="submission" date="2022-05" db="EMBL/GenBank/DDBJ databases">
        <authorList>
            <person name="Park J.-S."/>
        </authorList>
    </citation>
    <scope>NUCLEOTIDE SEQUENCE</scope>
    <source>
        <strain evidence="1">2012CJ34-3</strain>
    </source>
</reference>
<dbReference type="RefSeq" id="WP_249971769.1">
    <property type="nucleotide sequence ID" value="NZ_JAMFLZ010000001.1"/>
</dbReference>
<accession>A0ABT0QAY9</accession>
<organism evidence="1 2">
    <name type="scientific">Jejuia spongiicola</name>
    <dbReference type="NCBI Taxonomy" id="2942207"/>
    <lineage>
        <taxon>Bacteria</taxon>
        <taxon>Pseudomonadati</taxon>
        <taxon>Bacteroidota</taxon>
        <taxon>Flavobacteriia</taxon>
        <taxon>Flavobacteriales</taxon>
        <taxon>Flavobacteriaceae</taxon>
        <taxon>Jejuia</taxon>
    </lineage>
</organism>
<keyword evidence="2" id="KW-1185">Reference proteome</keyword>
<proteinExistence type="predicted"/>
<dbReference type="EMBL" id="JAMFLZ010000001">
    <property type="protein sequence ID" value="MCL6293648.1"/>
    <property type="molecule type" value="Genomic_DNA"/>
</dbReference>
<name>A0ABT0QAY9_9FLAO</name>
<evidence type="ECO:0000313" key="1">
    <source>
        <dbReference type="EMBL" id="MCL6293648.1"/>
    </source>
</evidence>
<comment type="caution">
    <text evidence="1">The sequence shown here is derived from an EMBL/GenBank/DDBJ whole genome shotgun (WGS) entry which is preliminary data.</text>
</comment>
<evidence type="ECO:0008006" key="3">
    <source>
        <dbReference type="Google" id="ProtNLM"/>
    </source>
</evidence>
<dbReference type="Proteomes" id="UP001165381">
    <property type="component" value="Unassembled WGS sequence"/>
</dbReference>
<sequence length="190" mass="22568">MPLQNKDGLNMKYSLLIICALLFFSCIPLRIAPAIKTDKVMVAKKFKRKLPKQHAFIFEDSKDANEFYNYVNTKYELNHNNVEWNVPFVIEGETFFFSFYETEIPDKTLNFLPFLIDAKLEQEGIDPLFEDAYVSRKGNWYLAITVADDKMKDCLKPEYIKRESILKYLRDLRIEYLNTDNYFEALLRKQ</sequence>
<dbReference type="PROSITE" id="PS51257">
    <property type="entry name" value="PROKAR_LIPOPROTEIN"/>
    <property type="match status" value="1"/>
</dbReference>